<reference evidence="3" key="2">
    <citation type="submission" date="2013-12" db="EMBL/GenBank/DDBJ databases">
        <authorList>
            <person name="Yu Y."/>
            <person name="Lee S."/>
            <person name="de Baynast K."/>
            <person name="Wissotski M."/>
            <person name="Liu L."/>
            <person name="Talag J."/>
            <person name="Goicoechea J."/>
            <person name="Angelova A."/>
            <person name="Jetty R."/>
            <person name="Kudrna D."/>
            <person name="Golser W."/>
            <person name="Rivera L."/>
            <person name="Zhang J."/>
            <person name="Wing R."/>
        </authorList>
    </citation>
    <scope>NUCLEOTIDE SEQUENCE</scope>
</reference>
<dbReference type="PANTHER" id="PTHR34709:SF80">
    <property type="entry name" value="F-BOX DOMAIN-CONTAINING PROTEIN"/>
    <property type="match status" value="1"/>
</dbReference>
<dbReference type="AlphaFoldDB" id="A0A0D9WWY0"/>
<proteinExistence type="predicted"/>
<dbReference type="PANTHER" id="PTHR34709">
    <property type="entry name" value="OS10G0396666 PROTEIN"/>
    <property type="match status" value="1"/>
</dbReference>
<accession>A0A0D9WWY0</accession>
<name>A0A0D9WWY0_9ORYZ</name>
<evidence type="ECO:0000259" key="1">
    <source>
        <dbReference type="Pfam" id="PF00646"/>
    </source>
</evidence>
<dbReference type="EnsemblPlants" id="LPERR07G06590.1">
    <property type="protein sequence ID" value="LPERR07G06590.1"/>
    <property type="gene ID" value="LPERR07G06590"/>
</dbReference>
<dbReference type="Pfam" id="PF00646">
    <property type="entry name" value="F-box"/>
    <property type="match status" value="1"/>
</dbReference>
<dbReference type="InterPro" id="IPR055312">
    <property type="entry name" value="FBL15-like"/>
</dbReference>
<evidence type="ECO:0000313" key="3">
    <source>
        <dbReference type="Proteomes" id="UP000032180"/>
    </source>
</evidence>
<reference evidence="2 3" key="1">
    <citation type="submission" date="2012-08" db="EMBL/GenBank/DDBJ databases">
        <title>Oryza genome evolution.</title>
        <authorList>
            <person name="Wing R.A."/>
        </authorList>
    </citation>
    <scope>NUCLEOTIDE SEQUENCE</scope>
</reference>
<dbReference type="Proteomes" id="UP000032180">
    <property type="component" value="Chromosome 7"/>
</dbReference>
<evidence type="ECO:0000313" key="2">
    <source>
        <dbReference type="EnsemblPlants" id="LPERR07G06590.1"/>
    </source>
</evidence>
<dbReference type="eggNOG" id="ENOG502RRS6">
    <property type="taxonomic scope" value="Eukaryota"/>
</dbReference>
<dbReference type="STRING" id="77586.A0A0D9WWY0"/>
<organism evidence="2 3">
    <name type="scientific">Leersia perrieri</name>
    <dbReference type="NCBI Taxonomy" id="77586"/>
    <lineage>
        <taxon>Eukaryota</taxon>
        <taxon>Viridiplantae</taxon>
        <taxon>Streptophyta</taxon>
        <taxon>Embryophyta</taxon>
        <taxon>Tracheophyta</taxon>
        <taxon>Spermatophyta</taxon>
        <taxon>Magnoliopsida</taxon>
        <taxon>Liliopsida</taxon>
        <taxon>Poales</taxon>
        <taxon>Poaceae</taxon>
        <taxon>BOP clade</taxon>
        <taxon>Oryzoideae</taxon>
        <taxon>Oryzeae</taxon>
        <taxon>Oryzinae</taxon>
        <taxon>Leersia</taxon>
    </lineage>
</organism>
<dbReference type="SUPFAM" id="SSF81383">
    <property type="entry name" value="F-box domain"/>
    <property type="match status" value="1"/>
</dbReference>
<protein>
    <recommendedName>
        <fullName evidence="1">F-box domain-containing protein</fullName>
    </recommendedName>
</protein>
<keyword evidence="3" id="KW-1185">Reference proteome</keyword>
<reference evidence="2" key="3">
    <citation type="submission" date="2015-04" db="UniProtKB">
        <authorList>
            <consortium name="EnsemblPlants"/>
        </authorList>
    </citation>
    <scope>IDENTIFICATION</scope>
</reference>
<dbReference type="InterPro" id="IPR036047">
    <property type="entry name" value="F-box-like_dom_sf"/>
</dbReference>
<feature type="domain" description="F-box" evidence="1">
    <location>
        <begin position="12"/>
        <end position="51"/>
    </location>
</feature>
<dbReference type="InterPro" id="IPR001810">
    <property type="entry name" value="F-box_dom"/>
</dbReference>
<dbReference type="Gramene" id="LPERR07G06590.1">
    <property type="protein sequence ID" value="LPERR07G06590.1"/>
    <property type="gene ID" value="LPERR07G06590"/>
</dbReference>
<sequence length="408" mass="46106">MAGDGGAPVDLLSSLPDDVLHAILLRLCSAEAAARTSLLARRWRHLWTHLPELEFESDAKLAAVQAALTASAAPAHDLHGGMGWLKVVAPRLRVLDVCHCFVWRTYGSKSLVWDPPYAAVIAPVLEDLIWVDAFDPSSVKFAFGKAERLQKLVTLPIKVYEHPRCTAHMNSIRLLQRFETVSVLKLELNYPKIMGGRQYLMEAITKLPAIEILSLQLSTRGHTFGHCVFHLLKMSTGIRKLELTLNGDYLLFLSLQLFSLKSHLSHVIVLTFSYNRCTILSAGLTVRLLFHLFQAKTCSGNCICNQSQDWKTEEIFLESLREVKISGLRRSEHELAFVEQLFGWAAVLKTFKVHLHRDLTVSDDLCKELLSLGTPDTDVKIYFYHAKTWPPWVLYTPVEYVVTYLSIL</sequence>
<dbReference type="HOGENOM" id="CLU_017148_6_1_1"/>